<keyword evidence="5" id="KW-1185">Reference proteome</keyword>
<dbReference type="PANTHER" id="PTHR10046">
    <property type="entry name" value="ATP DEPENDENT LON PROTEASE FAMILY MEMBER"/>
    <property type="match status" value="1"/>
</dbReference>
<gene>
    <name evidence="4" type="ORF">GCM10011519_14100</name>
</gene>
<protein>
    <recommendedName>
        <fullName evidence="1">endopeptidase La</fullName>
        <ecNumber evidence="1">3.4.21.53</ecNumber>
    </recommendedName>
</protein>
<dbReference type="GO" id="GO:0030163">
    <property type="term" value="P:protein catabolic process"/>
    <property type="evidence" value="ECO:0007669"/>
    <property type="project" value="InterPro"/>
</dbReference>
<dbReference type="InterPro" id="IPR001478">
    <property type="entry name" value="PDZ"/>
</dbReference>
<comment type="similarity">
    <text evidence="1">Belongs to the peptidase S16 family.</text>
</comment>
<name>A0A917F2B7_9ACTN</name>
<keyword evidence="2" id="KW-0812">Transmembrane</keyword>
<dbReference type="PROSITE" id="PS51786">
    <property type="entry name" value="LON_PROTEOLYTIC"/>
    <property type="match status" value="1"/>
</dbReference>
<dbReference type="GO" id="GO:0004252">
    <property type="term" value="F:serine-type endopeptidase activity"/>
    <property type="evidence" value="ECO:0007669"/>
    <property type="project" value="UniProtKB-UniRule"/>
</dbReference>
<dbReference type="GO" id="GO:0005524">
    <property type="term" value="F:ATP binding"/>
    <property type="evidence" value="ECO:0007669"/>
    <property type="project" value="InterPro"/>
</dbReference>
<dbReference type="InterPro" id="IPR014721">
    <property type="entry name" value="Ribsml_uS5_D2-typ_fold_subgr"/>
</dbReference>
<evidence type="ECO:0000256" key="2">
    <source>
        <dbReference type="SAM" id="Phobius"/>
    </source>
</evidence>
<dbReference type="SUPFAM" id="SSF50156">
    <property type="entry name" value="PDZ domain-like"/>
    <property type="match status" value="1"/>
</dbReference>
<evidence type="ECO:0000256" key="1">
    <source>
        <dbReference type="PROSITE-ProRule" id="PRU01122"/>
    </source>
</evidence>
<dbReference type="EMBL" id="BMKQ01000001">
    <property type="protein sequence ID" value="GGF41479.1"/>
    <property type="molecule type" value="Genomic_DNA"/>
</dbReference>
<dbReference type="RefSeq" id="WP_188779138.1">
    <property type="nucleotide sequence ID" value="NZ_BMKQ01000001.1"/>
</dbReference>
<dbReference type="EC" id="3.4.21.53" evidence="1"/>
<keyword evidence="1" id="KW-0720">Serine protease</keyword>
<accession>A0A917F2B7</accession>
<keyword evidence="2" id="KW-0472">Membrane</keyword>
<evidence type="ECO:0000259" key="3">
    <source>
        <dbReference type="PROSITE" id="PS51786"/>
    </source>
</evidence>
<sequence>MSRRGLASTIATVGLLVVFLVVLLVPVPYVVYRPGPTVNLLQKVSAKEGGYVVRVSDGTRTYRDDGALRLLTVSPSGADGYITLAQALTAWVKPSEAVYKYDDIYAPDESADDVKAENQVAMVGSQDSAVAAALRELGYKVPTSVQILGIARGGPGDGAFDVRDRIVSVDGQKVGSVEGAVSAVQAVKPGATAAVVVVRDGKQITVRVKTVASADDPTQSALKVTVGQGYDFPVQVTVRIPEAIGGPSAGMMFAMSIYDTLTPGSLTGDSDIAGTGTIDAKGAVGAIGGIQQKLVAAQAAGAKLFLAPASNCDEVRGGPYDQEKMRVVKVSTFAQALDDVNAWREDHDAKLPTC</sequence>
<dbReference type="InterPro" id="IPR036034">
    <property type="entry name" value="PDZ_sf"/>
</dbReference>
<dbReference type="InterPro" id="IPR008269">
    <property type="entry name" value="Lon_proteolytic"/>
</dbReference>
<keyword evidence="2" id="KW-1133">Transmembrane helix</keyword>
<dbReference type="Pfam" id="PF05362">
    <property type="entry name" value="Lon_C"/>
    <property type="match status" value="1"/>
</dbReference>
<dbReference type="Proteomes" id="UP000649179">
    <property type="component" value="Unassembled WGS sequence"/>
</dbReference>
<dbReference type="Gene3D" id="3.30.230.10">
    <property type="match status" value="1"/>
</dbReference>
<dbReference type="SUPFAM" id="SSF54211">
    <property type="entry name" value="Ribosomal protein S5 domain 2-like"/>
    <property type="match status" value="1"/>
</dbReference>
<dbReference type="AlphaFoldDB" id="A0A917F2B7"/>
<comment type="catalytic activity">
    <reaction evidence="1">
        <text>Hydrolysis of proteins in presence of ATP.</text>
        <dbReference type="EC" id="3.4.21.53"/>
    </reaction>
</comment>
<evidence type="ECO:0000313" key="4">
    <source>
        <dbReference type="EMBL" id="GGF41479.1"/>
    </source>
</evidence>
<feature type="active site" evidence="1">
    <location>
        <position position="248"/>
    </location>
</feature>
<feature type="transmembrane region" description="Helical" evidence="2">
    <location>
        <begin position="12"/>
        <end position="32"/>
    </location>
</feature>
<evidence type="ECO:0000313" key="5">
    <source>
        <dbReference type="Proteomes" id="UP000649179"/>
    </source>
</evidence>
<dbReference type="GO" id="GO:0006508">
    <property type="term" value="P:proteolysis"/>
    <property type="evidence" value="ECO:0007669"/>
    <property type="project" value="UniProtKB-KW"/>
</dbReference>
<dbReference type="InterPro" id="IPR020568">
    <property type="entry name" value="Ribosomal_Su5_D2-typ_SF"/>
</dbReference>
<organism evidence="4 5">
    <name type="scientific">Marmoricola endophyticus</name>
    <dbReference type="NCBI Taxonomy" id="2040280"/>
    <lineage>
        <taxon>Bacteria</taxon>
        <taxon>Bacillati</taxon>
        <taxon>Actinomycetota</taxon>
        <taxon>Actinomycetes</taxon>
        <taxon>Propionibacteriales</taxon>
        <taxon>Nocardioidaceae</taxon>
        <taxon>Marmoricola</taxon>
    </lineage>
</organism>
<keyword evidence="1" id="KW-0645">Protease</keyword>
<reference evidence="4" key="2">
    <citation type="submission" date="2020-09" db="EMBL/GenBank/DDBJ databases">
        <authorList>
            <person name="Sun Q."/>
            <person name="Zhou Y."/>
        </authorList>
    </citation>
    <scope>NUCLEOTIDE SEQUENCE</scope>
    <source>
        <strain evidence="4">CGMCC 1.16067</strain>
    </source>
</reference>
<proteinExistence type="inferred from homology"/>
<feature type="domain" description="Lon proteolytic" evidence="3">
    <location>
        <begin position="244"/>
        <end position="343"/>
    </location>
</feature>
<dbReference type="InterPro" id="IPR027065">
    <property type="entry name" value="Lon_Prtase"/>
</dbReference>
<feature type="active site" evidence="1">
    <location>
        <position position="293"/>
    </location>
</feature>
<keyword evidence="1" id="KW-0378">Hydrolase</keyword>
<comment type="caution">
    <text evidence="4">The sequence shown here is derived from an EMBL/GenBank/DDBJ whole genome shotgun (WGS) entry which is preliminary data.</text>
</comment>
<dbReference type="Pfam" id="PF13180">
    <property type="entry name" value="PDZ_2"/>
    <property type="match status" value="1"/>
</dbReference>
<reference evidence="4" key="1">
    <citation type="journal article" date="2014" name="Int. J. Syst. Evol. Microbiol.">
        <title>Complete genome sequence of Corynebacterium casei LMG S-19264T (=DSM 44701T), isolated from a smear-ripened cheese.</title>
        <authorList>
            <consortium name="US DOE Joint Genome Institute (JGI-PGF)"/>
            <person name="Walter F."/>
            <person name="Albersmeier A."/>
            <person name="Kalinowski J."/>
            <person name="Ruckert C."/>
        </authorList>
    </citation>
    <scope>NUCLEOTIDE SEQUENCE</scope>
    <source>
        <strain evidence="4">CGMCC 1.16067</strain>
    </source>
</reference>
<dbReference type="GO" id="GO:0004176">
    <property type="term" value="F:ATP-dependent peptidase activity"/>
    <property type="evidence" value="ECO:0007669"/>
    <property type="project" value="UniProtKB-UniRule"/>
</dbReference>